<sequence>MSTQLPWLSSSAPPPDVHIRIHDVSFHLNKECMSSRSATLSKLLQTNNYIDLSIFTDIPATVAVEAFRLVAIFSYNHPPPLTSDNIIPVACLAAFLSMTEDHSPNNLLKFTLSSFSSQILPNWNSTIKAFKSTEPLISHAQKLGLIDACLNSISSKAFADPSLLDTPYPVDTKPLACRRLFSLLLLLFLLQ</sequence>
<dbReference type="Gene3D" id="3.30.710.10">
    <property type="entry name" value="Potassium Channel Kv1.1, Chain A"/>
    <property type="match status" value="1"/>
</dbReference>
<dbReference type="Proteomes" id="UP001515500">
    <property type="component" value="Chromosome 4"/>
</dbReference>
<comment type="pathway">
    <text evidence="1">Protein modification; protein ubiquitination.</text>
</comment>
<dbReference type="InterPro" id="IPR043454">
    <property type="entry name" value="NPH3/RPT2-like"/>
</dbReference>
<organism evidence="2 3">
    <name type="scientific">Dioscorea cayennensis subsp. rotundata</name>
    <name type="common">White Guinea yam</name>
    <name type="synonym">Dioscorea rotundata</name>
    <dbReference type="NCBI Taxonomy" id="55577"/>
    <lineage>
        <taxon>Eukaryota</taxon>
        <taxon>Viridiplantae</taxon>
        <taxon>Streptophyta</taxon>
        <taxon>Embryophyta</taxon>
        <taxon>Tracheophyta</taxon>
        <taxon>Spermatophyta</taxon>
        <taxon>Magnoliopsida</taxon>
        <taxon>Liliopsida</taxon>
        <taxon>Dioscoreales</taxon>
        <taxon>Dioscoreaceae</taxon>
        <taxon>Dioscorea</taxon>
    </lineage>
</organism>
<dbReference type="GeneID" id="120259343"/>
<dbReference type="AlphaFoldDB" id="A0AB40B868"/>
<reference evidence="3" key="1">
    <citation type="submission" date="2025-08" db="UniProtKB">
        <authorList>
            <consortium name="RefSeq"/>
        </authorList>
    </citation>
    <scope>IDENTIFICATION</scope>
</reference>
<proteinExistence type="predicted"/>
<protein>
    <submittedName>
        <fullName evidence="3">BTB/POZ domain-containing protein At5g03250-like</fullName>
    </submittedName>
</protein>
<evidence type="ECO:0000313" key="2">
    <source>
        <dbReference type="Proteomes" id="UP001515500"/>
    </source>
</evidence>
<dbReference type="InterPro" id="IPR011333">
    <property type="entry name" value="SKP1/BTB/POZ_sf"/>
</dbReference>
<name>A0AB40B868_DIOCR</name>
<dbReference type="PANTHER" id="PTHR32370">
    <property type="entry name" value="OS12G0117600 PROTEIN"/>
    <property type="match status" value="1"/>
</dbReference>
<evidence type="ECO:0000256" key="1">
    <source>
        <dbReference type="ARBA" id="ARBA00004906"/>
    </source>
</evidence>
<dbReference type="SUPFAM" id="SSF54695">
    <property type="entry name" value="POZ domain"/>
    <property type="match status" value="1"/>
</dbReference>
<dbReference type="RefSeq" id="XP_039122866.1">
    <property type="nucleotide sequence ID" value="XM_039266932.1"/>
</dbReference>
<keyword evidence="2" id="KW-1185">Reference proteome</keyword>
<evidence type="ECO:0000313" key="3">
    <source>
        <dbReference type="RefSeq" id="XP_039122866.1"/>
    </source>
</evidence>
<gene>
    <name evidence="3" type="primary">LOC120259343</name>
</gene>
<accession>A0AB40B868</accession>